<reference evidence="1 2" key="2">
    <citation type="journal article" date="2022" name="Mol. Ecol. Resour.">
        <title>The genomes of chicory, endive, great burdock and yacon provide insights into Asteraceae paleo-polyploidization history and plant inulin production.</title>
        <authorList>
            <person name="Fan W."/>
            <person name="Wang S."/>
            <person name="Wang H."/>
            <person name="Wang A."/>
            <person name="Jiang F."/>
            <person name="Liu H."/>
            <person name="Zhao H."/>
            <person name="Xu D."/>
            <person name="Zhang Y."/>
        </authorList>
    </citation>
    <scope>NUCLEOTIDE SEQUENCE [LARGE SCALE GENOMIC DNA]</scope>
    <source>
        <strain evidence="2">cv. Punajuju</strain>
        <tissue evidence="1">Leaves</tissue>
    </source>
</reference>
<dbReference type="EMBL" id="CM042009">
    <property type="protein sequence ID" value="KAI3791456.1"/>
    <property type="molecule type" value="Genomic_DNA"/>
</dbReference>
<name>A0ACB9H881_CICIN</name>
<comment type="caution">
    <text evidence="1">The sequence shown here is derived from an EMBL/GenBank/DDBJ whole genome shotgun (WGS) entry which is preliminary data.</text>
</comment>
<gene>
    <name evidence="1" type="ORF">L2E82_05225</name>
</gene>
<dbReference type="Proteomes" id="UP001055811">
    <property type="component" value="Linkage Group LG01"/>
</dbReference>
<sequence length="213" mass="23950">MPCQKLVKLSYLVKSQSVVFVIIILVGGVWTGIAYSQDGRFRSAKLQIILTMGIRHGMELSQQDCNSIVQDCNSSGTRGRFANGFKKSKKLMFLKCWMKEVKNKRLSSNSILDRSSQMVPDSIQQKETDVNQDISTSHQESGELISMPISSQQSRIQGDVAFESCSENSEAFFNSLPKRIKNGLESDGVNLKVMAERLVNSSIYWLSQKHKNM</sequence>
<evidence type="ECO:0000313" key="2">
    <source>
        <dbReference type="Proteomes" id="UP001055811"/>
    </source>
</evidence>
<organism evidence="1 2">
    <name type="scientific">Cichorium intybus</name>
    <name type="common">Chicory</name>
    <dbReference type="NCBI Taxonomy" id="13427"/>
    <lineage>
        <taxon>Eukaryota</taxon>
        <taxon>Viridiplantae</taxon>
        <taxon>Streptophyta</taxon>
        <taxon>Embryophyta</taxon>
        <taxon>Tracheophyta</taxon>
        <taxon>Spermatophyta</taxon>
        <taxon>Magnoliopsida</taxon>
        <taxon>eudicotyledons</taxon>
        <taxon>Gunneridae</taxon>
        <taxon>Pentapetalae</taxon>
        <taxon>asterids</taxon>
        <taxon>campanulids</taxon>
        <taxon>Asterales</taxon>
        <taxon>Asteraceae</taxon>
        <taxon>Cichorioideae</taxon>
        <taxon>Cichorieae</taxon>
        <taxon>Cichoriinae</taxon>
        <taxon>Cichorium</taxon>
    </lineage>
</organism>
<keyword evidence="2" id="KW-1185">Reference proteome</keyword>
<proteinExistence type="predicted"/>
<protein>
    <submittedName>
        <fullName evidence="1">Uncharacterized protein</fullName>
    </submittedName>
</protein>
<accession>A0ACB9H881</accession>
<evidence type="ECO:0000313" key="1">
    <source>
        <dbReference type="EMBL" id="KAI3791456.1"/>
    </source>
</evidence>
<reference evidence="2" key="1">
    <citation type="journal article" date="2022" name="Mol. Ecol. Resour.">
        <title>The genomes of chicory, endive, great burdock and yacon provide insights into Asteraceae palaeo-polyploidization history and plant inulin production.</title>
        <authorList>
            <person name="Fan W."/>
            <person name="Wang S."/>
            <person name="Wang H."/>
            <person name="Wang A."/>
            <person name="Jiang F."/>
            <person name="Liu H."/>
            <person name="Zhao H."/>
            <person name="Xu D."/>
            <person name="Zhang Y."/>
        </authorList>
    </citation>
    <scope>NUCLEOTIDE SEQUENCE [LARGE SCALE GENOMIC DNA]</scope>
    <source>
        <strain evidence="2">cv. Punajuju</strain>
    </source>
</reference>